<reference evidence="2 3" key="1">
    <citation type="journal article" date="2015" name="Nature">
        <title>rRNA introns, odd ribosomes, and small enigmatic genomes across a large radiation of phyla.</title>
        <authorList>
            <person name="Brown C.T."/>
            <person name="Hug L.A."/>
            <person name="Thomas B.C."/>
            <person name="Sharon I."/>
            <person name="Castelle C.J."/>
            <person name="Singh A."/>
            <person name="Wilkins M.J."/>
            <person name="Williams K.H."/>
            <person name="Banfield J.F."/>
        </authorList>
    </citation>
    <scope>NUCLEOTIDE SEQUENCE [LARGE SCALE GENOMIC DNA]</scope>
</reference>
<evidence type="ECO:0000313" key="3">
    <source>
        <dbReference type="Proteomes" id="UP000034601"/>
    </source>
</evidence>
<keyword evidence="1" id="KW-1133">Transmembrane helix</keyword>
<evidence type="ECO:0000313" key="2">
    <source>
        <dbReference type="EMBL" id="KKR83855.1"/>
    </source>
</evidence>
<gene>
    <name evidence="2" type="ORF">UU29_C0001G0075</name>
</gene>
<accession>A0A0G0WHP7</accession>
<dbReference type="EMBL" id="LCAB01000001">
    <property type="protein sequence ID" value="KKR83855.1"/>
    <property type="molecule type" value="Genomic_DNA"/>
</dbReference>
<dbReference type="AlphaFoldDB" id="A0A0G0WHP7"/>
<organism evidence="2 3">
    <name type="scientific">Candidatus Daviesbacteria bacterium GW2011_GWA2_40_9</name>
    <dbReference type="NCBI Taxonomy" id="1618424"/>
    <lineage>
        <taxon>Bacteria</taxon>
        <taxon>Candidatus Daviesiibacteriota</taxon>
    </lineage>
</organism>
<sequence length="180" mass="19349">MTKKFAKGFTLVELLIVIAIIAILAAVVVLIVNPLELTRRSRDSARLTDLANIQQAINISLQEGSAAGQLSPACNDNTATDVTCTDNSVAGSRAVNGTGWVKINFAGQSNVTVPVLSVDPTNNTTTGYYYRYCGNGTNWRILTNLESEKEKARESVDGGLDAAHYEVGSDLTSTWAFCTW</sequence>
<dbReference type="InterPro" id="IPR012902">
    <property type="entry name" value="N_methyl_site"/>
</dbReference>
<dbReference type="PROSITE" id="PS00409">
    <property type="entry name" value="PROKAR_NTER_METHYL"/>
    <property type="match status" value="1"/>
</dbReference>
<evidence type="ECO:0000256" key="1">
    <source>
        <dbReference type="SAM" id="Phobius"/>
    </source>
</evidence>
<name>A0A0G0WHP7_9BACT</name>
<dbReference type="InterPro" id="IPR045584">
    <property type="entry name" value="Pilin-like"/>
</dbReference>
<dbReference type="SUPFAM" id="SSF54523">
    <property type="entry name" value="Pili subunits"/>
    <property type="match status" value="1"/>
</dbReference>
<comment type="caution">
    <text evidence="2">The sequence shown here is derived from an EMBL/GenBank/DDBJ whole genome shotgun (WGS) entry which is preliminary data.</text>
</comment>
<dbReference type="Pfam" id="PF07963">
    <property type="entry name" value="N_methyl"/>
    <property type="match status" value="1"/>
</dbReference>
<keyword evidence="1" id="KW-0812">Transmembrane</keyword>
<feature type="transmembrane region" description="Helical" evidence="1">
    <location>
        <begin position="12"/>
        <end position="32"/>
    </location>
</feature>
<keyword evidence="1" id="KW-0472">Membrane</keyword>
<dbReference type="Gene3D" id="3.30.700.10">
    <property type="entry name" value="Glycoprotein, Type 4 Pilin"/>
    <property type="match status" value="1"/>
</dbReference>
<dbReference type="PANTHER" id="PTHR30093">
    <property type="entry name" value="GENERAL SECRETION PATHWAY PROTEIN G"/>
    <property type="match status" value="1"/>
</dbReference>
<dbReference type="NCBIfam" id="TIGR02532">
    <property type="entry name" value="IV_pilin_GFxxxE"/>
    <property type="match status" value="1"/>
</dbReference>
<proteinExistence type="predicted"/>
<dbReference type="Proteomes" id="UP000034601">
    <property type="component" value="Unassembled WGS sequence"/>
</dbReference>
<protein>
    <submittedName>
        <fullName evidence="2">Type IV pilin</fullName>
    </submittedName>
</protein>